<proteinExistence type="inferred from homology"/>
<feature type="transmembrane region" description="Helical" evidence="7">
    <location>
        <begin position="289"/>
        <end position="317"/>
    </location>
</feature>
<feature type="domain" description="MacB-like periplasmic core" evidence="9">
    <location>
        <begin position="30"/>
        <end position="255"/>
    </location>
</feature>
<dbReference type="PANTHER" id="PTHR30572:SF4">
    <property type="entry name" value="ABC TRANSPORTER PERMEASE YTRF"/>
    <property type="match status" value="1"/>
</dbReference>
<dbReference type="EMBL" id="CP136594">
    <property type="protein sequence ID" value="WOE74716.1"/>
    <property type="molecule type" value="Genomic_DNA"/>
</dbReference>
<feature type="transmembrane region" description="Helical" evidence="7">
    <location>
        <begin position="35"/>
        <end position="54"/>
    </location>
</feature>
<reference evidence="10 11" key="1">
    <citation type="submission" date="2023-10" db="EMBL/GenBank/DDBJ databases">
        <title>Complete genome sequence of a Sphingomonadaceae bacterium.</title>
        <authorList>
            <person name="Yan C."/>
        </authorList>
    </citation>
    <scope>NUCLEOTIDE SEQUENCE [LARGE SCALE GENOMIC DNA]</scope>
    <source>
        <strain evidence="10 11">SCSIO 66989</strain>
    </source>
</reference>
<evidence type="ECO:0000313" key="10">
    <source>
        <dbReference type="EMBL" id="WOE74716.1"/>
    </source>
</evidence>
<protein>
    <submittedName>
        <fullName evidence="10">ABC transporter permease</fullName>
    </submittedName>
</protein>
<evidence type="ECO:0000256" key="3">
    <source>
        <dbReference type="ARBA" id="ARBA00022692"/>
    </source>
</evidence>
<keyword evidence="2" id="KW-1003">Cell membrane</keyword>
<dbReference type="PANTHER" id="PTHR30572">
    <property type="entry name" value="MEMBRANE COMPONENT OF TRANSPORTER-RELATED"/>
    <property type="match status" value="1"/>
</dbReference>
<keyword evidence="11" id="KW-1185">Reference proteome</keyword>
<evidence type="ECO:0000256" key="4">
    <source>
        <dbReference type="ARBA" id="ARBA00022989"/>
    </source>
</evidence>
<dbReference type="RefSeq" id="WP_317080989.1">
    <property type="nucleotide sequence ID" value="NZ_CP136594.1"/>
</dbReference>
<evidence type="ECO:0000259" key="9">
    <source>
        <dbReference type="Pfam" id="PF12704"/>
    </source>
</evidence>
<evidence type="ECO:0000256" key="1">
    <source>
        <dbReference type="ARBA" id="ARBA00004651"/>
    </source>
</evidence>
<feature type="domain" description="ABC3 transporter permease C-terminal" evidence="8">
    <location>
        <begin position="296"/>
        <end position="409"/>
    </location>
</feature>
<evidence type="ECO:0000256" key="5">
    <source>
        <dbReference type="ARBA" id="ARBA00023136"/>
    </source>
</evidence>
<dbReference type="InterPro" id="IPR025857">
    <property type="entry name" value="MacB_PCD"/>
</dbReference>
<accession>A0AA97F695</accession>
<dbReference type="Proteomes" id="UP001302429">
    <property type="component" value="Chromosome"/>
</dbReference>
<feature type="transmembrane region" description="Helical" evidence="7">
    <location>
        <begin position="341"/>
        <end position="371"/>
    </location>
</feature>
<gene>
    <name evidence="10" type="ORF">RB602_12805</name>
</gene>
<feature type="transmembrane region" description="Helical" evidence="7">
    <location>
        <begin position="377"/>
        <end position="399"/>
    </location>
</feature>
<keyword evidence="5 7" id="KW-0472">Membrane</keyword>
<name>A0AA97F695_9SPHN</name>
<evidence type="ECO:0000259" key="8">
    <source>
        <dbReference type="Pfam" id="PF02687"/>
    </source>
</evidence>
<evidence type="ECO:0000256" key="2">
    <source>
        <dbReference type="ARBA" id="ARBA00022475"/>
    </source>
</evidence>
<organism evidence="10 11">
    <name type="scientific">Alterisphingorhabdus coralli</name>
    <dbReference type="NCBI Taxonomy" id="3071408"/>
    <lineage>
        <taxon>Bacteria</taxon>
        <taxon>Pseudomonadati</taxon>
        <taxon>Pseudomonadota</taxon>
        <taxon>Alphaproteobacteria</taxon>
        <taxon>Sphingomonadales</taxon>
        <taxon>Sphingomonadaceae</taxon>
        <taxon>Alterisphingorhabdus (ex Yan et al. 2024)</taxon>
    </lineage>
</organism>
<dbReference type="KEGG" id="acoa:RB602_12805"/>
<keyword evidence="3 7" id="KW-0812">Transmembrane</keyword>
<evidence type="ECO:0000256" key="6">
    <source>
        <dbReference type="ARBA" id="ARBA00038076"/>
    </source>
</evidence>
<dbReference type="GO" id="GO:0005886">
    <property type="term" value="C:plasma membrane"/>
    <property type="evidence" value="ECO:0007669"/>
    <property type="project" value="UniProtKB-SubCell"/>
</dbReference>
<dbReference type="InterPro" id="IPR003838">
    <property type="entry name" value="ABC3_permease_C"/>
</dbReference>
<dbReference type="GO" id="GO:0022857">
    <property type="term" value="F:transmembrane transporter activity"/>
    <property type="evidence" value="ECO:0007669"/>
    <property type="project" value="TreeGrafter"/>
</dbReference>
<comment type="similarity">
    <text evidence="6">Belongs to the ABC-4 integral membrane protein family.</text>
</comment>
<dbReference type="InterPro" id="IPR050250">
    <property type="entry name" value="Macrolide_Exporter_MacB"/>
</dbReference>
<dbReference type="Pfam" id="PF12704">
    <property type="entry name" value="MacB_PCD"/>
    <property type="match status" value="1"/>
</dbReference>
<dbReference type="Pfam" id="PF02687">
    <property type="entry name" value="FtsX"/>
    <property type="match status" value="1"/>
</dbReference>
<sequence length="416" mass="44666">MGGRIWHLLSDWMVNIAIAMTALRTNLMRSILTMLGVMIGVFAVTLAVAVGAGAQVSVMQSINALGSNMAIVIPEPETSGPRRSFDRGRLTMRDARAIQKQVPGVEFIAPQLRSTVQMTVAGTNTSTNAIGTTMRYAEITNSGVQSGRFLDEADQRSAARVVVLGTTVAQELFGDFDPVGQTVRINRIPFSVIGLLESKGSTFGNDNDDTAVIPIATMRQRFVGDTLSGPDDLNLLFVGFSDATSLVQSKEEITRILRERYRVEEDALSPFTVRTTEEFLRETETVTSIFQIVLVAIASISLLVGGIGIMNIMLVSVTERTREIGLRMALGARRSDIRNQFLVEAAVLCVLGGTVGLILAWISGIALAAYADFPVPIGIGVAIGAILFSALIGLLFGGYPAIRASRLSPIEALRSE</sequence>
<keyword evidence="4 7" id="KW-1133">Transmembrane helix</keyword>
<dbReference type="AlphaFoldDB" id="A0AA97F695"/>
<evidence type="ECO:0000313" key="11">
    <source>
        <dbReference type="Proteomes" id="UP001302429"/>
    </source>
</evidence>
<comment type="subcellular location">
    <subcellularLocation>
        <location evidence="1">Cell membrane</location>
        <topology evidence="1">Multi-pass membrane protein</topology>
    </subcellularLocation>
</comment>
<evidence type="ECO:0000256" key="7">
    <source>
        <dbReference type="SAM" id="Phobius"/>
    </source>
</evidence>